<evidence type="ECO:0000313" key="3">
    <source>
        <dbReference type="EMBL" id="CAG8662500.1"/>
    </source>
</evidence>
<dbReference type="Proteomes" id="UP000789831">
    <property type="component" value="Unassembled WGS sequence"/>
</dbReference>
<dbReference type="OrthoDB" id="2013972at2759"/>
<dbReference type="EMBL" id="CAJVPL010006117">
    <property type="protein sequence ID" value="CAG8662500.1"/>
    <property type="molecule type" value="Genomic_DNA"/>
</dbReference>
<name>A0A9N9E2R8_9GLOM</name>
<comment type="caution">
    <text evidence="3">The sequence shown here is derived from an EMBL/GenBank/DDBJ whole genome shotgun (WGS) entry which is preliminary data.</text>
</comment>
<dbReference type="AlphaFoldDB" id="A0A9N9E2R8"/>
<evidence type="ECO:0000259" key="2">
    <source>
        <dbReference type="Pfam" id="PF13649"/>
    </source>
</evidence>
<dbReference type="SUPFAM" id="SSF53335">
    <property type="entry name" value="S-adenosyl-L-methionine-dependent methyltransferases"/>
    <property type="match status" value="1"/>
</dbReference>
<dbReference type="InterPro" id="IPR029063">
    <property type="entry name" value="SAM-dependent_MTases_sf"/>
</dbReference>
<reference evidence="3" key="1">
    <citation type="submission" date="2021-06" db="EMBL/GenBank/DDBJ databases">
        <authorList>
            <person name="Kallberg Y."/>
            <person name="Tangrot J."/>
            <person name="Rosling A."/>
        </authorList>
    </citation>
    <scope>NUCLEOTIDE SEQUENCE</scope>
    <source>
        <strain evidence="3">MT106</strain>
    </source>
</reference>
<dbReference type="InterPro" id="IPR041698">
    <property type="entry name" value="Methyltransf_25"/>
</dbReference>
<evidence type="ECO:0000313" key="4">
    <source>
        <dbReference type="Proteomes" id="UP000789831"/>
    </source>
</evidence>
<dbReference type="PANTHER" id="PTHR43591">
    <property type="entry name" value="METHYLTRANSFERASE"/>
    <property type="match status" value="1"/>
</dbReference>
<keyword evidence="4" id="KW-1185">Reference proteome</keyword>
<organism evidence="3 4">
    <name type="scientific">Ambispora gerdemannii</name>
    <dbReference type="NCBI Taxonomy" id="144530"/>
    <lineage>
        <taxon>Eukaryota</taxon>
        <taxon>Fungi</taxon>
        <taxon>Fungi incertae sedis</taxon>
        <taxon>Mucoromycota</taxon>
        <taxon>Glomeromycotina</taxon>
        <taxon>Glomeromycetes</taxon>
        <taxon>Archaeosporales</taxon>
        <taxon>Ambisporaceae</taxon>
        <taxon>Ambispora</taxon>
    </lineage>
</organism>
<evidence type="ECO:0000256" key="1">
    <source>
        <dbReference type="SAM" id="MobiDB-lite"/>
    </source>
</evidence>
<dbReference type="GO" id="GO:0008168">
    <property type="term" value="F:methyltransferase activity"/>
    <property type="evidence" value="ECO:0007669"/>
    <property type="project" value="TreeGrafter"/>
</dbReference>
<gene>
    <name evidence="3" type="ORF">AGERDE_LOCUS11883</name>
</gene>
<accession>A0A9N9E2R8</accession>
<sequence>MGACFSKSKKLKNNERNAGSIERKTSNIPVITITSRDSTKSQTDLSKNDDFEYPLPDFDTENNRAVQHFLYRYIFQSNFSSPVVEKLKTEGAKVLDVGCGPGLWVQDIAKEYSKATVIGIDKSNVFPNTDLPNVQFQQHDILKKLPMEDNTFDFVHIRFLGSSFTNSQWTETVLPELTRVTKPTGFVELMEVDAQGMNEGPAAQSLMSGVQAYYRDKGISPILTPHLEGYLRNCFLSEVMKEEKYHPIGEWGEKVGELALSEWLQGLAKLKARVAPLLGLDDDRYNELVQDFKNEVNIFQTYWKVVRVYGMKPETDTTSTIM</sequence>
<proteinExistence type="predicted"/>
<feature type="region of interest" description="Disordered" evidence="1">
    <location>
        <begin position="1"/>
        <end position="23"/>
    </location>
</feature>
<feature type="domain" description="Methyltransferase" evidence="2">
    <location>
        <begin position="94"/>
        <end position="185"/>
    </location>
</feature>
<dbReference type="Gene3D" id="3.40.50.150">
    <property type="entry name" value="Vaccinia Virus protein VP39"/>
    <property type="match status" value="1"/>
</dbReference>
<protein>
    <submittedName>
        <fullName evidence="3">4295_t:CDS:1</fullName>
    </submittedName>
</protein>
<dbReference type="PANTHER" id="PTHR43591:SF24">
    <property type="entry name" value="2-METHOXY-6-POLYPRENYL-1,4-BENZOQUINOL METHYLASE, MITOCHONDRIAL"/>
    <property type="match status" value="1"/>
</dbReference>
<dbReference type="CDD" id="cd02440">
    <property type="entry name" value="AdoMet_MTases"/>
    <property type="match status" value="1"/>
</dbReference>
<dbReference type="Pfam" id="PF13649">
    <property type="entry name" value="Methyltransf_25"/>
    <property type="match status" value="1"/>
</dbReference>